<proteinExistence type="predicted"/>
<accession>A0A8C3VKR6</accession>
<dbReference type="Ensembl" id="ENSCWAT00000000436.1">
    <property type="protein sequence ID" value="ENSCWAP00000000384.1"/>
    <property type="gene ID" value="ENSCWAG00000000360.1"/>
</dbReference>
<dbReference type="Proteomes" id="UP000694540">
    <property type="component" value="Unplaced"/>
</dbReference>
<dbReference type="SUPFAM" id="SSF54001">
    <property type="entry name" value="Cysteine proteinases"/>
    <property type="match status" value="1"/>
</dbReference>
<reference evidence="1" key="2">
    <citation type="submission" date="2025-09" db="UniProtKB">
        <authorList>
            <consortium name="Ensembl"/>
        </authorList>
    </citation>
    <scope>IDENTIFICATION</scope>
</reference>
<protein>
    <submittedName>
        <fullName evidence="1">Uncharacterized protein</fullName>
    </submittedName>
</protein>
<dbReference type="AlphaFoldDB" id="A0A8C3VKR6"/>
<reference evidence="1" key="1">
    <citation type="submission" date="2025-08" db="UniProtKB">
        <authorList>
            <consortium name="Ensembl"/>
        </authorList>
    </citation>
    <scope>IDENTIFICATION</scope>
</reference>
<organism evidence="1 2">
    <name type="scientific">Catagonus wagneri</name>
    <name type="common">Chacoan peccary</name>
    <dbReference type="NCBI Taxonomy" id="51154"/>
    <lineage>
        <taxon>Eukaryota</taxon>
        <taxon>Metazoa</taxon>
        <taxon>Chordata</taxon>
        <taxon>Craniata</taxon>
        <taxon>Vertebrata</taxon>
        <taxon>Euteleostomi</taxon>
        <taxon>Mammalia</taxon>
        <taxon>Eutheria</taxon>
        <taxon>Laurasiatheria</taxon>
        <taxon>Artiodactyla</taxon>
        <taxon>Suina</taxon>
        <taxon>Tayassuidae</taxon>
        <taxon>Catagonus</taxon>
    </lineage>
</organism>
<sequence length="54" mass="5764">PFSSVKYLGQDFETLRRQCLDSGVLFKDPEFPACQSALAVAQTPGPRHGGSPGV</sequence>
<evidence type="ECO:0000313" key="2">
    <source>
        <dbReference type="Proteomes" id="UP000694540"/>
    </source>
</evidence>
<keyword evidence="2" id="KW-1185">Reference proteome</keyword>
<dbReference type="InterPro" id="IPR038765">
    <property type="entry name" value="Papain-like_cys_pep_sf"/>
</dbReference>
<evidence type="ECO:0000313" key="1">
    <source>
        <dbReference type="Ensembl" id="ENSCWAP00000000384.1"/>
    </source>
</evidence>
<name>A0A8C3VKR6_9CETA</name>